<protein>
    <submittedName>
        <fullName evidence="1">Uncharacterized protein</fullName>
    </submittedName>
</protein>
<name>A0A918C3L7_9DEIO</name>
<reference evidence="1" key="2">
    <citation type="submission" date="2020-09" db="EMBL/GenBank/DDBJ databases">
        <authorList>
            <person name="Sun Q."/>
            <person name="Ohkuma M."/>
        </authorList>
    </citation>
    <scope>NUCLEOTIDE SEQUENCE</scope>
    <source>
        <strain evidence="1">JCM 31311</strain>
    </source>
</reference>
<evidence type="ECO:0000313" key="1">
    <source>
        <dbReference type="EMBL" id="GGR04017.1"/>
    </source>
</evidence>
<proteinExistence type="predicted"/>
<reference evidence="1" key="1">
    <citation type="journal article" date="2014" name="Int. J. Syst. Evol. Microbiol.">
        <title>Complete genome sequence of Corynebacterium casei LMG S-19264T (=DSM 44701T), isolated from a smear-ripened cheese.</title>
        <authorList>
            <consortium name="US DOE Joint Genome Institute (JGI-PGF)"/>
            <person name="Walter F."/>
            <person name="Albersmeier A."/>
            <person name="Kalinowski J."/>
            <person name="Ruckert C."/>
        </authorList>
    </citation>
    <scope>NUCLEOTIDE SEQUENCE</scope>
    <source>
        <strain evidence="1">JCM 31311</strain>
    </source>
</reference>
<dbReference type="EMBL" id="BMQL01000006">
    <property type="protein sequence ID" value="GGR04017.1"/>
    <property type="molecule type" value="Genomic_DNA"/>
</dbReference>
<evidence type="ECO:0000313" key="2">
    <source>
        <dbReference type="Proteomes" id="UP000603865"/>
    </source>
</evidence>
<organism evidence="1 2">
    <name type="scientific">Deinococcus ruber</name>
    <dbReference type="NCBI Taxonomy" id="1848197"/>
    <lineage>
        <taxon>Bacteria</taxon>
        <taxon>Thermotogati</taxon>
        <taxon>Deinococcota</taxon>
        <taxon>Deinococci</taxon>
        <taxon>Deinococcales</taxon>
        <taxon>Deinococcaceae</taxon>
        <taxon>Deinococcus</taxon>
    </lineage>
</organism>
<keyword evidence="2" id="KW-1185">Reference proteome</keyword>
<dbReference type="AlphaFoldDB" id="A0A918C3L7"/>
<gene>
    <name evidence="1" type="ORF">GCM10008957_16220</name>
</gene>
<sequence>MQSPLLPWNLPMSAEFPHLNAGGVAAQVDVPRLRPNRVSRLWQQLTPDVHALLSEIEGSFGQQLSPDAAQLNRAAQATALCRTFQDAWDQERMDLGTLWALDALTDQLNLAPTLQCRAALETIYDHLRRLVELIYEELSCTDAVQSGPEQG</sequence>
<dbReference type="Proteomes" id="UP000603865">
    <property type="component" value="Unassembled WGS sequence"/>
</dbReference>
<comment type="caution">
    <text evidence="1">The sequence shown here is derived from an EMBL/GenBank/DDBJ whole genome shotgun (WGS) entry which is preliminary data.</text>
</comment>
<accession>A0A918C3L7</accession>